<accession>W1NSR0</accession>
<protein>
    <submittedName>
        <fullName evidence="2">Uncharacterized protein</fullName>
    </submittedName>
</protein>
<gene>
    <name evidence="2" type="ORF">AMTR_s00093p00121160</name>
</gene>
<dbReference type="Gramene" id="ERM98822">
    <property type="protein sequence ID" value="ERM98822"/>
    <property type="gene ID" value="AMTR_s00093p00121160"/>
</dbReference>
<sequence length="103" mass="11488">MSSRYAKTSPTRLTHKAQQNPIKLKRYALRIVTHPSRTSNGPKPQCTTLDKTSSFRPPGTCAHTGYEAILGSRRTSSTTSNWCPKSRHQKALDHATSLIVEPR</sequence>
<name>W1NSR0_AMBTC</name>
<dbReference type="EMBL" id="KI395256">
    <property type="protein sequence ID" value="ERM98822.1"/>
    <property type="molecule type" value="Genomic_DNA"/>
</dbReference>
<feature type="region of interest" description="Disordered" evidence="1">
    <location>
        <begin position="1"/>
        <end position="20"/>
    </location>
</feature>
<evidence type="ECO:0000313" key="2">
    <source>
        <dbReference type="EMBL" id="ERM98822.1"/>
    </source>
</evidence>
<dbReference type="Proteomes" id="UP000017836">
    <property type="component" value="Unassembled WGS sequence"/>
</dbReference>
<evidence type="ECO:0000313" key="3">
    <source>
        <dbReference type="Proteomes" id="UP000017836"/>
    </source>
</evidence>
<evidence type="ECO:0000256" key="1">
    <source>
        <dbReference type="SAM" id="MobiDB-lite"/>
    </source>
</evidence>
<dbReference type="AlphaFoldDB" id="W1NSR0"/>
<proteinExistence type="predicted"/>
<reference evidence="3" key="1">
    <citation type="journal article" date="2013" name="Science">
        <title>The Amborella genome and the evolution of flowering plants.</title>
        <authorList>
            <consortium name="Amborella Genome Project"/>
        </authorList>
    </citation>
    <scope>NUCLEOTIDE SEQUENCE [LARGE SCALE GENOMIC DNA]</scope>
</reference>
<feature type="region of interest" description="Disordered" evidence="1">
    <location>
        <begin position="35"/>
        <end position="56"/>
    </location>
</feature>
<organism evidence="2 3">
    <name type="scientific">Amborella trichopoda</name>
    <dbReference type="NCBI Taxonomy" id="13333"/>
    <lineage>
        <taxon>Eukaryota</taxon>
        <taxon>Viridiplantae</taxon>
        <taxon>Streptophyta</taxon>
        <taxon>Embryophyta</taxon>
        <taxon>Tracheophyta</taxon>
        <taxon>Spermatophyta</taxon>
        <taxon>Magnoliopsida</taxon>
        <taxon>Amborellales</taxon>
        <taxon>Amborellaceae</taxon>
        <taxon>Amborella</taxon>
    </lineage>
</organism>
<feature type="compositionally biased region" description="Polar residues" evidence="1">
    <location>
        <begin position="35"/>
        <end position="55"/>
    </location>
</feature>
<keyword evidence="3" id="KW-1185">Reference proteome</keyword>
<dbReference type="HOGENOM" id="CLU_2267415_0_0_1"/>